<evidence type="ECO:0000259" key="1">
    <source>
        <dbReference type="Pfam" id="PF20283"/>
    </source>
</evidence>
<dbReference type="STRING" id="32040.SAMN04489710_12720"/>
<dbReference type="OrthoDB" id="2786695at2"/>
<accession>A0A1I1ZKS1</accession>
<name>A0A1I1ZKS1_9BURK</name>
<dbReference type="EMBL" id="FOMQ01000027">
    <property type="protein sequence ID" value="SFE30940.1"/>
    <property type="molecule type" value="Genomic_DNA"/>
</dbReference>
<evidence type="ECO:0000313" key="2">
    <source>
        <dbReference type="EMBL" id="SFE30940.1"/>
    </source>
</evidence>
<proteinExistence type="predicted"/>
<gene>
    <name evidence="2" type="ORF">SAMN04489710_12720</name>
</gene>
<dbReference type="Pfam" id="PF20283">
    <property type="entry name" value="CTD7"/>
    <property type="match status" value="1"/>
</dbReference>
<feature type="domain" description="ABC-three component systems C-terminal" evidence="1">
    <location>
        <begin position="3"/>
        <end position="119"/>
    </location>
</feature>
<organism evidence="2 3">
    <name type="scientific">Paracidovorax konjaci</name>
    <dbReference type="NCBI Taxonomy" id="32040"/>
    <lineage>
        <taxon>Bacteria</taxon>
        <taxon>Pseudomonadati</taxon>
        <taxon>Pseudomonadota</taxon>
        <taxon>Betaproteobacteria</taxon>
        <taxon>Burkholderiales</taxon>
        <taxon>Comamonadaceae</taxon>
        <taxon>Paracidovorax</taxon>
    </lineage>
</organism>
<sequence>MSSDSLEMAILDFYRAFSQRAHWTRVNALVGGEIRKFELRLVEEWKRARGWAMVNAPQNEAEFQAAGRQLYDWAENQSKGLQIRKDVTEDFIRRGSFHILADEKPMPRVHWHPQFLERLKSATSKVPA</sequence>
<dbReference type="RefSeq" id="WP_092957826.1">
    <property type="nucleotide sequence ID" value="NZ_FOMQ01000027.1"/>
</dbReference>
<keyword evidence="3" id="KW-1185">Reference proteome</keyword>
<dbReference type="Proteomes" id="UP000199517">
    <property type="component" value="Unassembled WGS sequence"/>
</dbReference>
<reference evidence="3" key="1">
    <citation type="submission" date="2016-10" db="EMBL/GenBank/DDBJ databases">
        <authorList>
            <person name="Varghese N."/>
            <person name="Submissions S."/>
        </authorList>
    </citation>
    <scope>NUCLEOTIDE SEQUENCE [LARGE SCALE GENOMIC DNA]</scope>
    <source>
        <strain evidence="3">DSM 7481</strain>
    </source>
</reference>
<dbReference type="InterPro" id="IPR046913">
    <property type="entry name" value="ABC-3C_CTD7"/>
</dbReference>
<evidence type="ECO:0000313" key="3">
    <source>
        <dbReference type="Proteomes" id="UP000199517"/>
    </source>
</evidence>
<protein>
    <recommendedName>
        <fullName evidence="1">ABC-three component systems C-terminal domain-containing protein</fullName>
    </recommendedName>
</protein>
<dbReference type="AlphaFoldDB" id="A0A1I1ZKS1"/>